<name>Q6IKL8_DROME</name>
<reference evidence="3" key="1">
    <citation type="journal article" date="2003" name="Genome Biol.">
        <title>An integrated gene annotation and transcriptional profiling approach towards the full gene content of the Drosophila genome.</title>
        <authorList>
            <person name="Hild M."/>
            <person name="Beckmann B."/>
            <person name="Haas S.A."/>
            <person name="Koch B."/>
            <person name="Solovyev V."/>
            <person name="Busold C."/>
            <person name="Fellenberg K."/>
            <person name="Boutros M."/>
            <person name="Vingron M."/>
            <person name="Sauer F."/>
            <person name="Hoheisel J.D."/>
            <person name="Paro R."/>
        </authorList>
    </citation>
    <scope>NUCLEOTIDE SEQUENCE</scope>
</reference>
<protein>
    <submittedName>
        <fullName evidence="3">HDC12142</fullName>
    </submittedName>
</protein>
<proteinExistence type="predicted"/>
<keyword evidence="2" id="KW-1133">Transmembrane helix</keyword>
<keyword evidence="2" id="KW-0472">Membrane</keyword>
<sequence length="119" mass="13071">MTGWQPHHTAPQHISVTDCLPIASTACQSPGCIAIKLQIRSRAILACNADVDILLLLLPLLLQLALVLVLLLMMRARVLPQQRATASAATPSVATRKPEQTFHPMPDHFRRPHFCALIP</sequence>
<gene>
    <name evidence="3" type="ORF">HDC12142</name>
</gene>
<dbReference type="EMBL" id="BK002348">
    <property type="protein sequence ID" value="DAA03854.1"/>
    <property type="molecule type" value="Genomic_DNA"/>
</dbReference>
<feature type="region of interest" description="Disordered" evidence="1">
    <location>
        <begin position="87"/>
        <end position="108"/>
    </location>
</feature>
<evidence type="ECO:0000313" key="3">
    <source>
        <dbReference type="EMBL" id="DAA03854.1"/>
    </source>
</evidence>
<dbReference type="AlphaFoldDB" id="Q6IKL8"/>
<evidence type="ECO:0000256" key="1">
    <source>
        <dbReference type="SAM" id="MobiDB-lite"/>
    </source>
</evidence>
<feature type="transmembrane region" description="Helical" evidence="2">
    <location>
        <begin position="53"/>
        <end position="73"/>
    </location>
</feature>
<keyword evidence="2" id="KW-0812">Transmembrane</keyword>
<organism evidence="3">
    <name type="scientific">Drosophila melanogaster</name>
    <name type="common">Fruit fly</name>
    <dbReference type="NCBI Taxonomy" id="7227"/>
    <lineage>
        <taxon>Eukaryota</taxon>
        <taxon>Metazoa</taxon>
        <taxon>Ecdysozoa</taxon>
        <taxon>Arthropoda</taxon>
        <taxon>Hexapoda</taxon>
        <taxon>Insecta</taxon>
        <taxon>Pterygota</taxon>
        <taxon>Neoptera</taxon>
        <taxon>Endopterygota</taxon>
        <taxon>Diptera</taxon>
        <taxon>Brachycera</taxon>
        <taxon>Muscomorpha</taxon>
        <taxon>Ephydroidea</taxon>
        <taxon>Drosophilidae</taxon>
        <taxon>Drosophila</taxon>
        <taxon>Sophophora</taxon>
    </lineage>
</organism>
<feature type="compositionally biased region" description="Basic and acidic residues" evidence="1">
    <location>
        <begin position="96"/>
        <end position="108"/>
    </location>
</feature>
<evidence type="ECO:0000256" key="2">
    <source>
        <dbReference type="SAM" id="Phobius"/>
    </source>
</evidence>
<accession>Q6IKL8</accession>